<organism evidence="1 2">
    <name type="scientific">Mycobacterium mantenii</name>
    <dbReference type="NCBI Taxonomy" id="560555"/>
    <lineage>
        <taxon>Bacteria</taxon>
        <taxon>Bacillati</taxon>
        <taxon>Actinomycetota</taxon>
        <taxon>Actinomycetes</taxon>
        <taxon>Mycobacteriales</taxon>
        <taxon>Mycobacteriaceae</taxon>
        <taxon>Mycobacterium</taxon>
        <taxon>Mycobacterium avium complex (MAC)</taxon>
    </lineage>
</organism>
<feature type="non-terminal residue" evidence="1">
    <location>
        <position position="81"/>
    </location>
</feature>
<accession>A0A1X0FUW1</accession>
<sequence>MRSSTREEVDAVFDALEAAMDRVCALSFDALTTPERLRKLERLETLARRLQVPSHQLINQVGEQSDSTELGGKLSWVLADR</sequence>
<proteinExistence type="predicted"/>
<evidence type="ECO:0008006" key="3">
    <source>
        <dbReference type="Google" id="ProtNLM"/>
    </source>
</evidence>
<reference evidence="1 2" key="1">
    <citation type="submission" date="2017-02" db="EMBL/GenBank/DDBJ databases">
        <title>The new phylogeny of genus Mycobacterium.</title>
        <authorList>
            <person name="Tortoli E."/>
            <person name="Trovato A."/>
            <person name="Cirillo D.M."/>
        </authorList>
    </citation>
    <scope>NUCLEOTIDE SEQUENCE [LARGE SCALE GENOMIC DNA]</scope>
    <source>
        <strain evidence="1 2">DSM 45255</strain>
    </source>
</reference>
<dbReference type="AlphaFoldDB" id="A0A1X0FUW1"/>
<name>A0A1X0FUW1_MYCNT</name>
<dbReference type="EMBL" id="MVHW01000013">
    <property type="protein sequence ID" value="ORB05591.1"/>
    <property type="molecule type" value="Genomic_DNA"/>
</dbReference>
<evidence type="ECO:0000313" key="2">
    <source>
        <dbReference type="Proteomes" id="UP000192760"/>
    </source>
</evidence>
<protein>
    <recommendedName>
        <fullName evidence="3">DUF222 domain-containing protein</fullName>
    </recommendedName>
</protein>
<dbReference type="Proteomes" id="UP000192760">
    <property type="component" value="Unassembled WGS sequence"/>
</dbReference>
<evidence type="ECO:0000313" key="1">
    <source>
        <dbReference type="EMBL" id="ORB05591.1"/>
    </source>
</evidence>
<dbReference type="STRING" id="560555.BST30_13105"/>
<gene>
    <name evidence="1" type="ORF">BST30_13105</name>
</gene>
<comment type="caution">
    <text evidence="1">The sequence shown here is derived from an EMBL/GenBank/DDBJ whole genome shotgun (WGS) entry which is preliminary data.</text>
</comment>